<evidence type="ECO:0000313" key="2">
    <source>
        <dbReference type="Proteomes" id="UP000244168"/>
    </source>
</evidence>
<evidence type="ECO:0000313" key="1">
    <source>
        <dbReference type="EMBL" id="PTQ96830.1"/>
    </source>
</evidence>
<dbReference type="EMBL" id="QAOQ01000004">
    <property type="protein sequence ID" value="PTQ96830.1"/>
    <property type="molecule type" value="Genomic_DNA"/>
</dbReference>
<proteinExistence type="predicted"/>
<accession>A0A2T5J9S6</accession>
<dbReference type="Proteomes" id="UP000244168">
    <property type="component" value="Unassembled WGS sequence"/>
</dbReference>
<keyword evidence="2" id="KW-1185">Reference proteome</keyword>
<dbReference type="Pfam" id="PF18742">
    <property type="entry name" value="DpnII-MboI"/>
    <property type="match status" value="1"/>
</dbReference>
<name>A0A2T5J9S6_9SPHI</name>
<organism evidence="1 2">
    <name type="scientific">Mucilaginibacter yixingensis</name>
    <dbReference type="NCBI Taxonomy" id="1295612"/>
    <lineage>
        <taxon>Bacteria</taxon>
        <taxon>Pseudomonadati</taxon>
        <taxon>Bacteroidota</taxon>
        <taxon>Sphingobacteriia</taxon>
        <taxon>Sphingobacteriales</taxon>
        <taxon>Sphingobacteriaceae</taxon>
        <taxon>Mucilaginibacter</taxon>
    </lineage>
</organism>
<dbReference type="AlphaFoldDB" id="A0A2T5J9S6"/>
<protein>
    <submittedName>
        <fullName evidence="1">Uncharacterized protein</fullName>
    </submittedName>
</protein>
<reference evidence="1 2" key="1">
    <citation type="submission" date="2018-04" db="EMBL/GenBank/DDBJ databases">
        <title>Genomic Encyclopedia of Archaeal and Bacterial Type Strains, Phase II (KMG-II): from individual species to whole genera.</title>
        <authorList>
            <person name="Goeker M."/>
        </authorList>
    </citation>
    <scope>NUCLEOTIDE SEQUENCE [LARGE SCALE GENOMIC DNA]</scope>
    <source>
        <strain evidence="1 2">DSM 26809</strain>
    </source>
</reference>
<gene>
    <name evidence="1" type="ORF">C8P68_104321</name>
</gene>
<sequence length="361" mass="41323">MLRSHLVCSTRWSLQRSSYYKSSARLARLVCFIVRTAQLSHTLRAGAQSLCQSVRQLFVSSILSSRLSGSLCSNPHSARSQLRYSALAFTTRYHFIYSLADMKTKKQLLNEKTIDALIHEGKEIRILNNTSDNSPDDVGVGNLPDFVAWRTKVLHCFSTSLGTDNHYYMGLKSSLPIYSTLLNVIQALSILQAVRQDLEAGHFEQVQPQHDVIGTLVMLCERFDKVVKQLRKRHGNKPTLDVENEYDVQDLLHALLMVHFDDIRPEEWTPSYAGTSSRIDFFLQEHDVMIEVKKTRSNLKNRETGDQLAIDIERYSTHPFCKLLFCFVYDPDGYIANPTGFENSFNRPRKDLDVKVMVRPS</sequence>
<comment type="caution">
    <text evidence="1">The sequence shown here is derived from an EMBL/GenBank/DDBJ whole genome shotgun (WGS) entry which is preliminary data.</text>
</comment>